<dbReference type="STRING" id="504800.SAMN04488085_111139"/>
<dbReference type="Pfam" id="PF02720">
    <property type="entry name" value="DUF222"/>
    <property type="match status" value="1"/>
</dbReference>
<reference evidence="4" key="1">
    <citation type="submission" date="2016-10" db="EMBL/GenBank/DDBJ databases">
        <authorList>
            <person name="Varghese N."/>
            <person name="Submissions S."/>
        </authorList>
    </citation>
    <scope>NUCLEOTIDE SEQUENCE [LARGE SCALE GENOMIC DNA]</scope>
    <source>
        <strain evidence="4">DSM 45317</strain>
    </source>
</reference>
<evidence type="ECO:0000259" key="2">
    <source>
        <dbReference type="Pfam" id="PF02720"/>
    </source>
</evidence>
<evidence type="ECO:0000313" key="4">
    <source>
        <dbReference type="Proteomes" id="UP000199152"/>
    </source>
</evidence>
<evidence type="ECO:0000313" key="3">
    <source>
        <dbReference type="EMBL" id="SFL45980.1"/>
    </source>
</evidence>
<name>A0A1I4HVV8_9ACTN</name>
<dbReference type="Proteomes" id="UP000199152">
    <property type="component" value="Unassembled WGS sequence"/>
</dbReference>
<gene>
    <name evidence="3" type="ORF">SAMN04488085_111139</name>
</gene>
<feature type="region of interest" description="Disordered" evidence="1">
    <location>
        <begin position="16"/>
        <end position="38"/>
    </location>
</feature>
<proteinExistence type="predicted"/>
<keyword evidence="4" id="KW-1185">Reference proteome</keyword>
<feature type="region of interest" description="Disordered" evidence="1">
    <location>
        <begin position="334"/>
        <end position="363"/>
    </location>
</feature>
<protein>
    <recommendedName>
        <fullName evidence="2">DUF222 domain-containing protein</fullName>
    </recommendedName>
</protein>
<accession>A0A1I4HVV8</accession>
<feature type="region of interest" description="Disordered" evidence="1">
    <location>
        <begin position="581"/>
        <end position="606"/>
    </location>
</feature>
<feature type="domain" description="DUF222" evidence="2">
    <location>
        <begin position="87"/>
        <end position="326"/>
    </location>
</feature>
<evidence type="ECO:0000256" key="1">
    <source>
        <dbReference type="SAM" id="MobiDB-lite"/>
    </source>
</evidence>
<sequence length="690" mass="73165">MFDDVAAAEWFAGARTASSERRRRAAEPSTEWPAFAPPVELAPGPLGRAQAAARETARQFAVQARAVAEFAATRPAAGDRAQGEPGAMSAARWAGRAEVLRPVSEWAAQELMIACSLSLQSAEALVERSLTLVQRLPGTLAALEAGALHPGHVFPLLEIVAPIGSDRVRGEVEAEVLRWAAGRVISPAQLADKARREATARDARATARRLAEAIKRRGVSLRPERTPGMATVTAVLTVPEARALYRALAAMADALDDPADPRGRGQKMADCLLDLVLRPGESGLVPVQVLLTVVASVQTLLGGDQPGEIDGQTVPAEMVRQLIRAVAERGVSAPLAVRPDPARPTQRTPVEPLPPASPAEDPVWQEIEQRELTAWWAETERRVLAGELIDALEPIPDEVLAAWAAEAGEEAVRADLALDEPADAVPGDDPPAGDPADRDPWDAHPANGDPPGPGWWAAADRALDDASQALLRAQRALAHASRTVRTAECADAADEAAWRAGPAGRVTAATSALAALHAAAESDRRWLAELLGATAGGGLADRPRIAVVDELTGALVALTDSRALRRLAHCGRPACRRRPERCAHDLTGRPGLGPPPPTDGHDPETGLDRFVRARDRRCRFPGCRRPVRELDHHTPWPVGATSAANLTGFCTGDHRGKHQAPGWAYTLTPDGTLTVTTPTGLVATTEPPPF</sequence>
<dbReference type="InParanoid" id="A0A1I4HVV8"/>
<dbReference type="InterPro" id="IPR003615">
    <property type="entry name" value="HNH_nuc"/>
</dbReference>
<feature type="region of interest" description="Disordered" evidence="1">
    <location>
        <begin position="421"/>
        <end position="458"/>
    </location>
</feature>
<dbReference type="InterPro" id="IPR003870">
    <property type="entry name" value="DUF222"/>
</dbReference>
<dbReference type="RefSeq" id="WP_245753698.1">
    <property type="nucleotide sequence ID" value="NZ_FOSW01000011.1"/>
</dbReference>
<dbReference type="CDD" id="cd00085">
    <property type="entry name" value="HNHc"/>
    <property type="match status" value="1"/>
</dbReference>
<organism evidence="3 4">
    <name type="scientific">Geodermatophilus ruber</name>
    <dbReference type="NCBI Taxonomy" id="504800"/>
    <lineage>
        <taxon>Bacteria</taxon>
        <taxon>Bacillati</taxon>
        <taxon>Actinomycetota</taxon>
        <taxon>Actinomycetes</taxon>
        <taxon>Geodermatophilales</taxon>
        <taxon>Geodermatophilaceae</taxon>
        <taxon>Geodermatophilus</taxon>
    </lineage>
</organism>
<dbReference type="EMBL" id="FOSW01000011">
    <property type="protein sequence ID" value="SFL45980.1"/>
    <property type="molecule type" value="Genomic_DNA"/>
</dbReference>
<dbReference type="AlphaFoldDB" id="A0A1I4HVV8"/>